<reference evidence="1" key="2">
    <citation type="journal article" date="2015" name="Fish Shellfish Immunol.">
        <title>Early steps in the European eel (Anguilla anguilla)-Vibrio vulnificus interaction in the gills: Role of the RtxA13 toxin.</title>
        <authorList>
            <person name="Callol A."/>
            <person name="Pajuelo D."/>
            <person name="Ebbesson L."/>
            <person name="Teles M."/>
            <person name="MacKenzie S."/>
            <person name="Amaro C."/>
        </authorList>
    </citation>
    <scope>NUCLEOTIDE SEQUENCE</scope>
</reference>
<sequence length="41" mass="4437">MGMPFSDVLLSSLGFHSSQISAAHPEFLCVPGLHRPHAQSF</sequence>
<evidence type="ECO:0000313" key="1">
    <source>
        <dbReference type="EMBL" id="JAH32034.1"/>
    </source>
</evidence>
<protein>
    <submittedName>
        <fullName evidence="1">Uncharacterized protein</fullName>
    </submittedName>
</protein>
<name>A0A0E9RSB6_ANGAN</name>
<dbReference type="EMBL" id="GBXM01076543">
    <property type="protein sequence ID" value="JAH32034.1"/>
    <property type="molecule type" value="Transcribed_RNA"/>
</dbReference>
<proteinExistence type="predicted"/>
<reference evidence="1" key="1">
    <citation type="submission" date="2014-11" db="EMBL/GenBank/DDBJ databases">
        <authorList>
            <person name="Amaro Gonzalez C."/>
        </authorList>
    </citation>
    <scope>NUCLEOTIDE SEQUENCE</scope>
</reference>
<dbReference type="AlphaFoldDB" id="A0A0E9RSB6"/>
<accession>A0A0E9RSB6</accession>
<organism evidence="1">
    <name type="scientific">Anguilla anguilla</name>
    <name type="common">European freshwater eel</name>
    <name type="synonym">Muraena anguilla</name>
    <dbReference type="NCBI Taxonomy" id="7936"/>
    <lineage>
        <taxon>Eukaryota</taxon>
        <taxon>Metazoa</taxon>
        <taxon>Chordata</taxon>
        <taxon>Craniata</taxon>
        <taxon>Vertebrata</taxon>
        <taxon>Euteleostomi</taxon>
        <taxon>Actinopterygii</taxon>
        <taxon>Neopterygii</taxon>
        <taxon>Teleostei</taxon>
        <taxon>Anguilliformes</taxon>
        <taxon>Anguillidae</taxon>
        <taxon>Anguilla</taxon>
    </lineage>
</organism>